<name>A0A0A9D8N8_ARUDO</name>
<feature type="transmembrane region" description="Helical" evidence="1">
    <location>
        <begin position="21"/>
        <end position="40"/>
    </location>
</feature>
<protein>
    <submittedName>
        <fullName evidence="2">Uncharacterized protein</fullName>
    </submittedName>
</protein>
<accession>A0A0A9D8N8</accession>
<keyword evidence="1" id="KW-0812">Transmembrane</keyword>
<sequence>MFQRHQGMVKIRPTVQRKRMFSGLLCLIVKLGAVTAGAMMKGNQIQPIGGVGGGRQTRNMVIHAKWKNGQMIPPSILWMLVVLHRSAGVIPIIRKATTTNVVRTSGLHVGVPTRRILKIGVIGGEIPAKRVMLPVKKVSLTMQRMGRTEIITKRILKGMTIFPVHGNLVIRWAVGEVICLIIPLRLHRNHLLLMVMVEGSQTMKIQNFQALV</sequence>
<organism evidence="2">
    <name type="scientific">Arundo donax</name>
    <name type="common">Giant reed</name>
    <name type="synonym">Donax arundinaceus</name>
    <dbReference type="NCBI Taxonomy" id="35708"/>
    <lineage>
        <taxon>Eukaryota</taxon>
        <taxon>Viridiplantae</taxon>
        <taxon>Streptophyta</taxon>
        <taxon>Embryophyta</taxon>
        <taxon>Tracheophyta</taxon>
        <taxon>Spermatophyta</taxon>
        <taxon>Magnoliopsida</taxon>
        <taxon>Liliopsida</taxon>
        <taxon>Poales</taxon>
        <taxon>Poaceae</taxon>
        <taxon>PACMAD clade</taxon>
        <taxon>Arundinoideae</taxon>
        <taxon>Arundineae</taxon>
        <taxon>Arundo</taxon>
    </lineage>
</organism>
<keyword evidence="1" id="KW-0472">Membrane</keyword>
<dbReference type="AlphaFoldDB" id="A0A0A9D8N8"/>
<dbReference type="EMBL" id="GBRH01215860">
    <property type="protein sequence ID" value="JAD82035.1"/>
    <property type="molecule type" value="Transcribed_RNA"/>
</dbReference>
<reference evidence="2" key="2">
    <citation type="journal article" date="2015" name="Data Brief">
        <title>Shoot transcriptome of the giant reed, Arundo donax.</title>
        <authorList>
            <person name="Barrero R.A."/>
            <person name="Guerrero F.D."/>
            <person name="Moolhuijzen P."/>
            <person name="Goolsby J.A."/>
            <person name="Tidwell J."/>
            <person name="Bellgard S.E."/>
            <person name="Bellgard M.I."/>
        </authorList>
    </citation>
    <scope>NUCLEOTIDE SEQUENCE</scope>
    <source>
        <tissue evidence="2">Shoot tissue taken approximately 20 cm above the soil surface</tissue>
    </source>
</reference>
<evidence type="ECO:0000313" key="2">
    <source>
        <dbReference type="EMBL" id="JAD82035.1"/>
    </source>
</evidence>
<proteinExistence type="predicted"/>
<keyword evidence="1" id="KW-1133">Transmembrane helix</keyword>
<evidence type="ECO:0000256" key="1">
    <source>
        <dbReference type="SAM" id="Phobius"/>
    </source>
</evidence>
<reference evidence="2" key="1">
    <citation type="submission" date="2014-09" db="EMBL/GenBank/DDBJ databases">
        <authorList>
            <person name="Magalhaes I.L.F."/>
            <person name="Oliveira U."/>
            <person name="Santos F.R."/>
            <person name="Vidigal T.H.D.A."/>
            <person name="Brescovit A.D."/>
            <person name="Santos A.J."/>
        </authorList>
    </citation>
    <scope>NUCLEOTIDE SEQUENCE</scope>
    <source>
        <tissue evidence="2">Shoot tissue taken approximately 20 cm above the soil surface</tissue>
    </source>
</reference>